<comment type="caution">
    <text evidence="5">The sequence shown here is derived from an EMBL/GenBank/DDBJ whole genome shotgun (WGS) entry which is preliminary data.</text>
</comment>
<sequence length="397" mass="45642">MININETNKKHCCGCTACESVCHKKCISMQTDNEGFKYPVVDKTKCVNCRLCEKVCPILNKTHNVFPNTAYIVRNKNSEIVRSSTSGGAVTAFSKEIINNGGIVFGGAFDGNFYVKHTYAETESELSKFRSSKYVQSDMGTTFTEVKQQLDNGKFVMFTGTPCQVEGLQNYLRKPYDNLFTIDFVCRAVPSPLVWEKYREFMEKKFGSEITYANFREKTYGYHSANLTLRFANGKKSIENTNTDYMLKSFFKGICSRPSCYDCKFREPGRVSDLTVFDCWNITRYVNGLADDDKGYTAVIIQSTKGAKLFEKAKHNLIVYPADPKLLLENDGHMAMENPKYHKNRKEYFEMLNNGYNIEQVVKKYIPIKISRKIFGKFRGFFYKTGILRFLKKLKIK</sequence>
<gene>
    <name evidence="5" type="ORF">WMO39_09335</name>
</gene>
<dbReference type="PROSITE" id="PS51379">
    <property type="entry name" value="4FE4S_FER_2"/>
    <property type="match status" value="2"/>
</dbReference>
<evidence type="ECO:0000256" key="1">
    <source>
        <dbReference type="ARBA" id="ARBA00022723"/>
    </source>
</evidence>
<reference evidence="5 6" key="1">
    <citation type="submission" date="2024-03" db="EMBL/GenBank/DDBJ databases">
        <title>Human intestinal bacterial collection.</title>
        <authorList>
            <person name="Pauvert C."/>
            <person name="Hitch T.C.A."/>
            <person name="Clavel T."/>
        </authorList>
    </citation>
    <scope>NUCLEOTIDE SEQUENCE [LARGE SCALE GENOMIC DNA]</scope>
    <source>
        <strain evidence="5 6">CLA-JM-H38</strain>
    </source>
</reference>
<dbReference type="PROSITE" id="PS00198">
    <property type="entry name" value="4FE4S_FER_1"/>
    <property type="match status" value="1"/>
</dbReference>
<dbReference type="InterPro" id="IPR007525">
    <property type="entry name" value="FrhB_FdhB_C"/>
</dbReference>
<keyword evidence="3" id="KW-0411">Iron-sulfur</keyword>
<dbReference type="InterPro" id="IPR017900">
    <property type="entry name" value="4Fe4S_Fe_S_CS"/>
</dbReference>
<feature type="domain" description="4Fe-4S ferredoxin-type" evidence="4">
    <location>
        <begin position="37"/>
        <end position="68"/>
    </location>
</feature>
<evidence type="ECO:0000313" key="6">
    <source>
        <dbReference type="Proteomes" id="UP001490816"/>
    </source>
</evidence>
<evidence type="ECO:0000256" key="3">
    <source>
        <dbReference type="ARBA" id="ARBA00023014"/>
    </source>
</evidence>
<dbReference type="Proteomes" id="UP001490816">
    <property type="component" value="Unassembled WGS sequence"/>
</dbReference>
<dbReference type="Pfam" id="PF12838">
    <property type="entry name" value="Fer4_7"/>
    <property type="match status" value="1"/>
</dbReference>
<keyword evidence="1" id="KW-0479">Metal-binding</keyword>
<feature type="domain" description="4Fe-4S ferredoxin-type" evidence="4">
    <location>
        <begin position="1"/>
        <end position="32"/>
    </location>
</feature>
<protein>
    <submittedName>
        <fullName evidence="5">Coenzyme F420 hydrogenase/dehydrogenase, beta subunit C-terminal domain</fullName>
    </submittedName>
</protein>
<evidence type="ECO:0000256" key="2">
    <source>
        <dbReference type="ARBA" id="ARBA00023004"/>
    </source>
</evidence>
<keyword evidence="6" id="KW-1185">Reference proteome</keyword>
<accession>A0ABV1FCI8</accession>
<dbReference type="PANTHER" id="PTHR43193">
    <property type="match status" value="1"/>
</dbReference>
<dbReference type="Pfam" id="PF04432">
    <property type="entry name" value="FrhB_FdhB_C"/>
    <property type="match status" value="1"/>
</dbReference>
<dbReference type="SUPFAM" id="SSF54862">
    <property type="entry name" value="4Fe-4S ferredoxins"/>
    <property type="match status" value="1"/>
</dbReference>
<name>A0ABV1FCI8_9FIRM</name>
<keyword evidence="2" id="KW-0408">Iron</keyword>
<dbReference type="InterPro" id="IPR052977">
    <property type="entry name" value="Polyferredoxin-like_ET"/>
</dbReference>
<dbReference type="EMBL" id="JBBMEZ010000028">
    <property type="protein sequence ID" value="MEQ2470525.1"/>
    <property type="molecule type" value="Genomic_DNA"/>
</dbReference>
<dbReference type="Gene3D" id="3.30.70.20">
    <property type="match status" value="1"/>
</dbReference>
<evidence type="ECO:0000259" key="4">
    <source>
        <dbReference type="PROSITE" id="PS51379"/>
    </source>
</evidence>
<proteinExistence type="predicted"/>
<evidence type="ECO:0000313" key="5">
    <source>
        <dbReference type="EMBL" id="MEQ2470525.1"/>
    </source>
</evidence>
<dbReference type="PANTHER" id="PTHR43193:SF2">
    <property type="entry name" value="POLYFERREDOXIN PROTEIN FWDF"/>
    <property type="match status" value="1"/>
</dbReference>
<organism evidence="5 6">
    <name type="scientific">Ruminococcoides intestinale</name>
    <dbReference type="NCBI Taxonomy" id="3133162"/>
    <lineage>
        <taxon>Bacteria</taxon>
        <taxon>Bacillati</taxon>
        <taxon>Bacillota</taxon>
        <taxon>Clostridia</taxon>
        <taxon>Eubacteriales</taxon>
        <taxon>Oscillospiraceae</taxon>
        <taxon>Ruminococcoides</taxon>
    </lineage>
</organism>
<dbReference type="InterPro" id="IPR017896">
    <property type="entry name" value="4Fe4S_Fe-S-bd"/>
</dbReference>